<protein>
    <submittedName>
        <fullName evidence="6">TetR/AcrR family transcriptional regulator</fullName>
    </submittedName>
</protein>
<dbReference type="Pfam" id="PF00440">
    <property type="entry name" value="TetR_N"/>
    <property type="match status" value="1"/>
</dbReference>
<evidence type="ECO:0000256" key="1">
    <source>
        <dbReference type="ARBA" id="ARBA00023015"/>
    </source>
</evidence>
<keyword evidence="7" id="KW-1185">Reference proteome</keyword>
<dbReference type="InterPro" id="IPR050109">
    <property type="entry name" value="HTH-type_TetR-like_transc_reg"/>
</dbReference>
<sequence>MTRHALLVAAGEQFASGGYHGSPLREILGRCGVTKGALYFHFPDKLALADAVIAATTGTWREMGAEIRSFGFDPLYTLVLQTEQVVRLMRTDPIVRGGIRLLNDPGVPTTRASEHYGYLEAATAAQLTAASELLRDEVSIPDLARSLITAVAGHNLICERTGTIDELGPRVHSLWQVLLPLVATPRWLDAHRHDLPWHDHEYATRRGVNRAP</sequence>
<feature type="domain" description="HTH tetR-type" evidence="5">
    <location>
        <begin position="1"/>
        <end position="60"/>
    </location>
</feature>
<dbReference type="InterPro" id="IPR009057">
    <property type="entry name" value="Homeodomain-like_sf"/>
</dbReference>
<organism evidence="6 7">
    <name type="scientific">Actinomycetospora endophytica</name>
    <dbReference type="NCBI Taxonomy" id="2291215"/>
    <lineage>
        <taxon>Bacteria</taxon>
        <taxon>Bacillati</taxon>
        <taxon>Actinomycetota</taxon>
        <taxon>Actinomycetes</taxon>
        <taxon>Pseudonocardiales</taxon>
        <taxon>Pseudonocardiaceae</taxon>
        <taxon>Actinomycetospora</taxon>
    </lineage>
</organism>
<evidence type="ECO:0000256" key="4">
    <source>
        <dbReference type="PROSITE-ProRule" id="PRU00335"/>
    </source>
</evidence>
<dbReference type="PRINTS" id="PR00455">
    <property type="entry name" value="HTHTETR"/>
</dbReference>
<dbReference type="RefSeq" id="WP_230736190.1">
    <property type="nucleotide sequence ID" value="NZ_JAJNDB010000003.1"/>
</dbReference>
<dbReference type="SUPFAM" id="SSF48498">
    <property type="entry name" value="Tetracyclin repressor-like, C-terminal domain"/>
    <property type="match status" value="1"/>
</dbReference>
<evidence type="ECO:0000256" key="2">
    <source>
        <dbReference type="ARBA" id="ARBA00023125"/>
    </source>
</evidence>
<evidence type="ECO:0000256" key="3">
    <source>
        <dbReference type="ARBA" id="ARBA00023163"/>
    </source>
</evidence>
<dbReference type="PROSITE" id="PS50977">
    <property type="entry name" value="HTH_TETR_2"/>
    <property type="match status" value="1"/>
</dbReference>
<name>A0ABS8PAH8_9PSEU</name>
<keyword evidence="3" id="KW-0804">Transcription</keyword>
<dbReference type="EMBL" id="JAJNDB010000003">
    <property type="protein sequence ID" value="MCD2195293.1"/>
    <property type="molecule type" value="Genomic_DNA"/>
</dbReference>
<feature type="DNA-binding region" description="H-T-H motif" evidence="4">
    <location>
        <begin position="23"/>
        <end position="42"/>
    </location>
</feature>
<dbReference type="InterPro" id="IPR001647">
    <property type="entry name" value="HTH_TetR"/>
</dbReference>
<dbReference type="SUPFAM" id="SSF46689">
    <property type="entry name" value="Homeodomain-like"/>
    <property type="match status" value="1"/>
</dbReference>
<comment type="caution">
    <text evidence="6">The sequence shown here is derived from an EMBL/GenBank/DDBJ whole genome shotgun (WGS) entry which is preliminary data.</text>
</comment>
<accession>A0ABS8PAH8</accession>
<proteinExistence type="predicted"/>
<keyword evidence="1" id="KW-0805">Transcription regulation</keyword>
<reference evidence="6 7" key="1">
    <citation type="submission" date="2021-11" db="EMBL/GenBank/DDBJ databases">
        <title>Draft genome sequence of Actinomycetospora sp. SF1 isolated from the rhizosphere soil.</title>
        <authorList>
            <person name="Duangmal K."/>
            <person name="Chantavorakit T."/>
        </authorList>
    </citation>
    <scope>NUCLEOTIDE SEQUENCE [LARGE SCALE GENOMIC DNA]</scope>
    <source>
        <strain evidence="6 7">TBRC 5722</strain>
    </source>
</reference>
<evidence type="ECO:0000313" key="7">
    <source>
        <dbReference type="Proteomes" id="UP001199469"/>
    </source>
</evidence>
<dbReference type="PANTHER" id="PTHR30055:SF234">
    <property type="entry name" value="HTH-TYPE TRANSCRIPTIONAL REGULATOR BETI"/>
    <property type="match status" value="1"/>
</dbReference>
<dbReference type="PANTHER" id="PTHR30055">
    <property type="entry name" value="HTH-TYPE TRANSCRIPTIONAL REGULATOR RUTR"/>
    <property type="match status" value="1"/>
</dbReference>
<evidence type="ECO:0000313" key="6">
    <source>
        <dbReference type="EMBL" id="MCD2195293.1"/>
    </source>
</evidence>
<evidence type="ECO:0000259" key="5">
    <source>
        <dbReference type="PROSITE" id="PS50977"/>
    </source>
</evidence>
<keyword evidence="2 4" id="KW-0238">DNA-binding</keyword>
<dbReference type="InterPro" id="IPR036271">
    <property type="entry name" value="Tet_transcr_reg_TetR-rel_C_sf"/>
</dbReference>
<dbReference type="Proteomes" id="UP001199469">
    <property type="component" value="Unassembled WGS sequence"/>
</dbReference>
<gene>
    <name evidence="6" type="ORF">LQ327_18145</name>
</gene>
<dbReference type="Gene3D" id="1.10.357.10">
    <property type="entry name" value="Tetracycline Repressor, domain 2"/>
    <property type="match status" value="1"/>
</dbReference>